<protein>
    <submittedName>
        <fullName evidence="2">Uncharacterized protein</fullName>
    </submittedName>
</protein>
<proteinExistence type="predicted"/>
<dbReference type="AlphaFoldDB" id="A0A834WFT5"/>
<evidence type="ECO:0000313" key="3">
    <source>
        <dbReference type="Proteomes" id="UP000634136"/>
    </source>
</evidence>
<accession>A0A834WFT5</accession>
<feature type="region of interest" description="Disordered" evidence="1">
    <location>
        <begin position="1"/>
        <end position="22"/>
    </location>
</feature>
<reference evidence="2" key="1">
    <citation type="submission" date="2020-09" db="EMBL/GenBank/DDBJ databases">
        <title>Genome-Enabled Discovery of Anthraquinone Biosynthesis in Senna tora.</title>
        <authorList>
            <person name="Kang S.-H."/>
            <person name="Pandey R.P."/>
            <person name="Lee C.-M."/>
            <person name="Sim J.-S."/>
            <person name="Jeong J.-T."/>
            <person name="Choi B.-S."/>
            <person name="Jung M."/>
            <person name="Ginzburg D."/>
            <person name="Zhao K."/>
            <person name="Won S.Y."/>
            <person name="Oh T.-J."/>
            <person name="Yu Y."/>
            <person name="Kim N.-H."/>
            <person name="Lee O.R."/>
            <person name="Lee T.-H."/>
            <person name="Bashyal P."/>
            <person name="Kim T.-S."/>
            <person name="Lee W.-H."/>
            <person name="Kawkins C."/>
            <person name="Kim C.-K."/>
            <person name="Kim J.S."/>
            <person name="Ahn B.O."/>
            <person name="Rhee S.Y."/>
            <person name="Sohng J.K."/>
        </authorList>
    </citation>
    <scope>NUCLEOTIDE SEQUENCE</scope>
    <source>
        <tissue evidence="2">Leaf</tissue>
    </source>
</reference>
<sequence>MANTKSEQPRSQGNNPRNKRDIYDLGINKKELKRFHTVIDAGWLKLPNITKNPLSDLDKGKGVNMIQHEEGMTSKITDTSFTLQEIYVALAAAGHVPEMLENSLDNFSVSLVWKSKKMRNMRNGELWPKSSWT</sequence>
<organism evidence="2 3">
    <name type="scientific">Senna tora</name>
    <dbReference type="NCBI Taxonomy" id="362788"/>
    <lineage>
        <taxon>Eukaryota</taxon>
        <taxon>Viridiplantae</taxon>
        <taxon>Streptophyta</taxon>
        <taxon>Embryophyta</taxon>
        <taxon>Tracheophyta</taxon>
        <taxon>Spermatophyta</taxon>
        <taxon>Magnoliopsida</taxon>
        <taxon>eudicotyledons</taxon>
        <taxon>Gunneridae</taxon>
        <taxon>Pentapetalae</taxon>
        <taxon>rosids</taxon>
        <taxon>fabids</taxon>
        <taxon>Fabales</taxon>
        <taxon>Fabaceae</taxon>
        <taxon>Caesalpinioideae</taxon>
        <taxon>Cassia clade</taxon>
        <taxon>Senna</taxon>
    </lineage>
</organism>
<keyword evidence="3" id="KW-1185">Reference proteome</keyword>
<evidence type="ECO:0000256" key="1">
    <source>
        <dbReference type="SAM" id="MobiDB-lite"/>
    </source>
</evidence>
<dbReference type="Proteomes" id="UP000634136">
    <property type="component" value="Unassembled WGS sequence"/>
</dbReference>
<gene>
    <name evidence="2" type="ORF">G2W53_026592</name>
</gene>
<comment type="caution">
    <text evidence="2">The sequence shown here is derived from an EMBL/GenBank/DDBJ whole genome shotgun (WGS) entry which is preliminary data.</text>
</comment>
<dbReference type="EMBL" id="JAAIUW010000008">
    <property type="protein sequence ID" value="KAF7821137.1"/>
    <property type="molecule type" value="Genomic_DNA"/>
</dbReference>
<feature type="compositionally biased region" description="Polar residues" evidence="1">
    <location>
        <begin position="1"/>
        <end position="16"/>
    </location>
</feature>
<evidence type="ECO:0000313" key="2">
    <source>
        <dbReference type="EMBL" id="KAF7821137.1"/>
    </source>
</evidence>
<name>A0A834WFT5_9FABA</name>